<protein>
    <submittedName>
        <fullName evidence="1">Cation/H+ exchanger</fullName>
    </submittedName>
</protein>
<reference evidence="1" key="2">
    <citation type="journal article" date="2022" name="New Phytol.">
        <title>Evolutionary transition to the ectomycorrhizal habit in the genomes of a hyperdiverse lineage of mushroom-forming fungi.</title>
        <authorList>
            <person name="Looney B."/>
            <person name="Miyauchi S."/>
            <person name="Morin E."/>
            <person name="Drula E."/>
            <person name="Courty P.E."/>
            <person name="Kohler A."/>
            <person name="Kuo A."/>
            <person name="LaButti K."/>
            <person name="Pangilinan J."/>
            <person name="Lipzen A."/>
            <person name="Riley R."/>
            <person name="Andreopoulos W."/>
            <person name="He G."/>
            <person name="Johnson J."/>
            <person name="Nolan M."/>
            <person name="Tritt A."/>
            <person name="Barry K.W."/>
            <person name="Grigoriev I.V."/>
            <person name="Nagy L.G."/>
            <person name="Hibbett D."/>
            <person name="Henrissat B."/>
            <person name="Matheny P.B."/>
            <person name="Labbe J."/>
            <person name="Martin F.M."/>
        </authorList>
    </citation>
    <scope>NUCLEOTIDE SEQUENCE</scope>
    <source>
        <strain evidence="1">HHB10654</strain>
    </source>
</reference>
<dbReference type="EMBL" id="MU277205">
    <property type="protein sequence ID" value="KAI0062943.1"/>
    <property type="molecule type" value="Genomic_DNA"/>
</dbReference>
<organism evidence="1 2">
    <name type="scientific">Artomyces pyxidatus</name>
    <dbReference type="NCBI Taxonomy" id="48021"/>
    <lineage>
        <taxon>Eukaryota</taxon>
        <taxon>Fungi</taxon>
        <taxon>Dikarya</taxon>
        <taxon>Basidiomycota</taxon>
        <taxon>Agaricomycotina</taxon>
        <taxon>Agaricomycetes</taxon>
        <taxon>Russulales</taxon>
        <taxon>Auriscalpiaceae</taxon>
        <taxon>Artomyces</taxon>
    </lineage>
</organism>
<reference evidence="1" key="1">
    <citation type="submission" date="2021-03" db="EMBL/GenBank/DDBJ databases">
        <authorList>
            <consortium name="DOE Joint Genome Institute"/>
            <person name="Ahrendt S."/>
            <person name="Looney B.P."/>
            <person name="Miyauchi S."/>
            <person name="Morin E."/>
            <person name="Drula E."/>
            <person name="Courty P.E."/>
            <person name="Chicoki N."/>
            <person name="Fauchery L."/>
            <person name="Kohler A."/>
            <person name="Kuo A."/>
            <person name="Labutti K."/>
            <person name="Pangilinan J."/>
            <person name="Lipzen A."/>
            <person name="Riley R."/>
            <person name="Andreopoulos W."/>
            <person name="He G."/>
            <person name="Johnson J."/>
            <person name="Barry K.W."/>
            <person name="Grigoriev I.V."/>
            <person name="Nagy L."/>
            <person name="Hibbett D."/>
            <person name="Henrissat B."/>
            <person name="Matheny P.B."/>
            <person name="Labbe J."/>
            <person name="Martin F."/>
        </authorList>
    </citation>
    <scope>NUCLEOTIDE SEQUENCE</scope>
    <source>
        <strain evidence="1">HHB10654</strain>
    </source>
</reference>
<gene>
    <name evidence="1" type="ORF">BV25DRAFT_486894</name>
</gene>
<evidence type="ECO:0000313" key="1">
    <source>
        <dbReference type="EMBL" id="KAI0062943.1"/>
    </source>
</evidence>
<accession>A0ACB8T356</accession>
<evidence type="ECO:0000313" key="2">
    <source>
        <dbReference type="Proteomes" id="UP000814140"/>
    </source>
</evidence>
<sequence length="896" mass="96471">MGEFSRSFVGLATGVVRRSAPEQAGIFAGLNPATYNPNDPFVLWVIQATIIVGVTQLLSLGLSRIRQPRVIAEIIAGVLLGPTVMGRIPNFTATIFPTESLYLLDLTSTIGLVFFLFLVGMEIDTRVIKKNAKAATAISVAGLVIPLGLGAALAIPLYHQFIDPSVNYGYFILFVAVAVGITAFPVLCRILTEVKLLDTTVGVVVLSAGVGNDVVGWVLLALTVALVNASTGLTALYVLLTGVGFVIFLLVPVRLAFVWLARRTGSLEKGEPTALMMTVTFLIVLISAMFTDIIGIHPIFGGFLAGLIIPKENGFAVALVEKLEDIIGLLFLPQYFAYSGLHTNLGLLNNGITWGYTVLICVVAFLAKFISCASAAKTFGFSLRESGAVGSLMACKGLVELIVLNVGLSAGVLDTRVFSMFVLCALVLTFITTPLTIWIYPARLRVHAGATLEKGHGQHANTAEDDLLPGPSDVSFKTKFALVLENIDQLPSVMTLTQLLQVPSSTMAITSSSSDLTEKGSSGPSELPKSPVLTTRSPRAFSVDALRLIELTERTSTVLKSQNADTLMQKDPVLSIFRTFGLINKFAVTTSLSVVSHDEYSTNVADHIREFGSHMVIVPWNLAAAHTPEQTTPSSSPPALPYSPFDSLFSKSTGNDQTPSIQYSQFVRKVFAHSPTDVALFVDKGLATTHPHIFLPFCGGPDDRLALAFVVQLCVNGAITATVLRVERTDIKDVISTEDVKHETAFIAHGSTLALPDTVYAQRDTQTRLQSDTMDDLVWTRFTSQTAQHSPDFASALTRITFEHEYTSYPLHTMLDRAAEDAKRRASTGTTKPLLVVAGRSRRMAAESHDAELRQLLSEHNASLGSEAPKTFGEVATAFLATDVNVSMIVLQSSVY</sequence>
<name>A0ACB8T356_9AGAM</name>
<proteinExistence type="predicted"/>
<comment type="caution">
    <text evidence="1">The sequence shown here is derived from an EMBL/GenBank/DDBJ whole genome shotgun (WGS) entry which is preliminary data.</text>
</comment>
<dbReference type="Proteomes" id="UP000814140">
    <property type="component" value="Unassembled WGS sequence"/>
</dbReference>
<keyword evidence="2" id="KW-1185">Reference proteome</keyword>